<dbReference type="PANTHER" id="PTHR33662:SF3">
    <property type="entry name" value="FIBROUS SHEATH CABYR-BINDING PROTEIN-LIKE-RELATED"/>
    <property type="match status" value="1"/>
</dbReference>
<gene>
    <name evidence="4" type="ORF">OCBIM_22031216mg</name>
</gene>
<keyword evidence="3" id="KW-0963">Cytoplasm</keyword>
<dbReference type="STRING" id="37653.A0A0L8GNG2"/>
<dbReference type="AlphaFoldDB" id="A0A0L8GNG2"/>
<evidence type="ECO:0000256" key="3">
    <source>
        <dbReference type="ARBA" id="ARBA00022490"/>
    </source>
</evidence>
<dbReference type="GO" id="GO:0005737">
    <property type="term" value="C:cytoplasm"/>
    <property type="evidence" value="ECO:0007669"/>
    <property type="project" value="UniProtKB-SubCell"/>
</dbReference>
<name>A0A0L8GNG2_OCTBM</name>
<dbReference type="Pfam" id="PF16218">
    <property type="entry name" value="Peptidase_C101"/>
    <property type="match status" value="1"/>
</dbReference>
<evidence type="ECO:0000256" key="1">
    <source>
        <dbReference type="ARBA" id="ARBA00004496"/>
    </source>
</evidence>
<evidence type="ECO:0000256" key="2">
    <source>
        <dbReference type="ARBA" id="ARBA00010267"/>
    </source>
</evidence>
<dbReference type="OrthoDB" id="6288034at2759"/>
<evidence type="ECO:0000313" key="4">
    <source>
        <dbReference type="EMBL" id="KOF78175.1"/>
    </source>
</evidence>
<protein>
    <recommendedName>
        <fullName evidence="5">OTU domain-containing protein</fullName>
    </recommendedName>
</protein>
<reference evidence="4" key="1">
    <citation type="submission" date="2015-07" db="EMBL/GenBank/DDBJ databases">
        <title>MeaNS - Measles Nucleotide Surveillance Program.</title>
        <authorList>
            <person name="Tran T."/>
            <person name="Druce J."/>
        </authorList>
    </citation>
    <scope>NUCLEOTIDE SEQUENCE</scope>
    <source>
        <strain evidence="4">UCB-OBI-ISO-001</strain>
        <tissue evidence="4">Gonad</tissue>
    </source>
</reference>
<dbReference type="EMBL" id="KQ421200">
    <property type="protein sequence ID" value="KOF78175.1"/>
    <property type="molecule type" value="Genomic_DNA"/>
</dbReference>
<comment type="subcellular location">
    <subcellularLocation>
        <location evidence="1">Cytoplasm</location>
    </subcellularLocation>
</comment>
<comment type="similarity">
    <text evidence="2">Belongs to the peptidase C65 family. Otulin subfamily.</text>
</comment>
<dbReference type="GO" id="GO:0004843">
    <property type="term" value="F:cysteine-type deubiquitinase activity"/>
    <property type="evidence" value="ECO:0007669"/>
    <property type="project" value="TreeGrafter"/>
</dbReference>
<dbReference type="GO" id="GO:1990108">
    <property type="term" value="P:protein linear deubiquitination"/>
    <property type="evidence" value="ECO:0007669"/>
    <property type="project" value="TreeGrafter"/>
</dbReference>
<proteinExistence type="inferred from homology"/>
<accession>A0A0L8GNG2</accession>
<dbReference type="PRINTS" id="PR02055">
    <property type="entry name" value="PROTEINF105"/>
</dbReference>
<evidence type="ECO:0008006" key="5">
    <source>
        <dbReference type="Google" id="ProtNLM"/>
    </source>
</evidence>
<dbReference type="InterPro" id="IPR023235">
    <property type="entry name" value="FAM105"/>
</dbReference>
<organism evidence="4">
    <name type="scientific">Octopus bimaculoides</name>
    <name type="common">California two-spotted octopus</name>
    <dbReference type="NCBI Taxonomy" id="37653"/>
    <lineage>
        <taxon>Eukaryota</taxon>
        <taxon>Metazoa</taxon>
        <taxon>Spiralia</taxon>
        <taxon>Lophotrochozoa</taxon>
        <taxon>Mollusca</taxon>
        <taxon>Cephalopoda</taxon>
        <taxon>Coleoidea</taxon>
        <taxon>Octopodiformes</taxon>
        <taxon>Octopoda</taxon>
        <taxon>Incirrata</taxon>
        <taxon>Octopodidae</taxon>
        <taxon>Octopus</taxon>
    </lineage>
</organism>
<dbReference type="OMA" id="GRPKWNP"/>
<sequence>MKGRIIMGGQPLNIGDTGRKDLEKGRDDEKNVINVGPQQNIQEYGKTRWPRDNPVSQKYREAYDFVQQTFNCTYIRVIRGDNYCGIRSCIVQLLINGITIKQEFATPEIVKNLLNQYLEEPEWELKRWSFARRLNYTDVKEMLFSCIDEFYSQHNLALEMDKTEREDWVEDLLNREPIVDIKIMEAAKLLMLLDIIDIYKNQQAVDYPFFVQFIFARDTSHTPADLLKNILNAVGDNDGLEQIDMCLLGHALGVQITVPRLYRYGREDFILKFPDLPDKNWDKVYLITEDDRHYNIIIKDN</sequence>
<dbReference type="PANTHER" id="PTHR33662">
    <property type="entry name" value="OTU DEUBIQUITINASE WITH LINEAR LINKAGE-SPECIFICITY A-RELATED"/>
    <property type="match status" value="1"/>
</dbReference>